<keyword evidence="4" id="KW-1185">Reference proteome</keyword>
<evidence type="ECO:0000313" key="3">
    <source>
        <dbReference type="EMBL" id="RIJ46111.1"/>
    </source>
</evidence>
<sequence length="268" mass="30060">MRQIKSIFLHVLVFCSILAFSVQPSFAVTGSSNGALDTIKVLTIGNSFADNACHYLNEITQSVEGCNILIEKANLGGCSLERHAGLIGKSTEDPNEKPYKGQSLKDLLQSNDWDVVTIQQVSGNSFRKETFQPYADQIVKHVKEYAPDAQIYVHETWPYAPDCKRLDEYSISYKEMYKKLNKNYKTLAKRYDAPKLESGDAFFLSQKKDKNVDLWSPSDRYHASANGCYLAGCVWFGKLFGVSPEKITYVPDDVPAATAKFLREIAAK</sequence>
<dbReference type="SUPFAM" id="SSF52266">
    <property type="entry name" value="SGNH hydrolase"/>
    <property type="match status" value="1"/>
</dbReference>
<feature type="chain" id="PRO_5017483875" evidence="1">
    <location>
        <begin position="28"/>
        <end position="268"/>
    </location>
</feature>
<dbReference type="InterPro" id="IPR036514">
    <property type="entry name" value="SGNH_hydro_sf"/>
</dbReference>
<gene>
    <name evidence="3" type="ORF">D1614_20505</name>
</gene>
<dbReference type="Gene3D" id="3.40.50.1110">
    <property type="entry name" value="SGNH hydrolase"/>
    <property type="match status" value="1"/>
</dbReference>
<name>A0A399SUR6_9BACT</name>
<accession>A0A399SUR6</accession>
<dbReference type="Pfam" id="PF16227">
    <property type="entry name" value="DUF4886"/>
    <property type="match status" value="1"/>
</dbReference>
<organism evidence="3 4">
    <name type="scientific">Maribellus luteus</name>
    <dbReference type="NCBI Taxonomy" id="2305463"/>
    <lineage>
        <taxon>Bacteria</taxon>
        <taxon>Pseudomonadati</taxon>
        <taxon>Bacteroidota</taxon>
        <taxon>Bacteroidia</taxon>
        <taxon>Marinilabiliales</taxon>
        <taxon>Prolixibacteraceae</taxon>
        <taxon>Maribellus</taxon>
    </lineage>
</organism>
<feature type="signal peptide" evidence="1">
    <location>
        <begin position="1"/>
        <end position="27"/>
    </location>
</feature>
<evidence type="ECO:0000256" key="1">
    <source>
        <dbReference type="SAM" id="SignalP"/>
    </source>
</evidence>
<dbReference type="RefSeq" id="WP_119439861.1">
    <property type="nucleotide sequence ID" value="NZ_QWGR01000017.1"/>
</dbReference>
<dbReference type="OrthoDB" id="265974at2"/>
<keyword evidence="1" id="KW-0732">Signal</keyword>
<evidence type="ECO:0000259" key="2">
    <source>
        <dbReference type="Pfam" id="PF16227"/>
    </source>
</evidence>
<dbReference type="Proteomes" id="UP000265926">
    <property type="component" value="Unassembled WGS sequence"/>
</dbReference>
<reference evidence="3 4" key="1">
    <citation type="submission" date="2018-08" db="EMBL/GenBank/DDBJ databases">
        <title>Pallidiluteibacterium maritimus gen. nov., sp. nov., isolated from coastal sediment.</title>
        <authorList>
            <person name="Zhou L.Y."/>
        </authorList>
    </citation>
    <scope>NUCLEOTIDE SEQUENCE [LARGE SCALE GENOMIC DNA]</scope>
    <source>
        <strain evidence="3 4">XSD2</strain>
    </source>
</reference>
<proteinExistence type="predicted"/>
<dbReference type="EMBL" id="QWGR01000017">
    <property type="protein sequence ID" value="RIJ46111.1"/>
    <property type="molecule type" value="Genomic_DNA"/>
</dbReference>
<dbReference type="InterPro" id="IPR032616">
    <property type="entry name" value="DUF4886"/>
</dbReference>
<protein>
    <submittedName>
        <fullName evidence="3">DUF4886 domain-containing protein</fullName>
    </submittedName>
</protein>
<feature type="domain" description="DUF4886" evidence="2">
    <location>
        <begin position="40"/>
        <end position="266"/>
    </location>
</feature>
<dbReference type="GO" id="GO:0016788">
    <property type="term" value="F:hydrolase activity, acting on ester bonds"/>
    <property type="evidence" value="ECO:0007669"/>
    <property type="project" value="UniProtKB-ARBA"/>
</dbReference>
<comment type="caution">
    <text evidence="3">The sequence shown here is derived from an EMBL/GenBank/DDBJ whole genome shotgun (WGS) entry which is preliminary data.</text>
</comment>
<dbReference type="AlphaFoldDB" id="A0A399SUR6"/>
<evidence type="ECO:0000313" key="4">
    <source>
        <dbReference type="Proteomes" id="UP000265926"/>
    </source>
</evidence>